<evidence type="ECO:0000256" key="7">
    <source>
        <dbReference type="ARBA" id="ARBA00023310"/>
    </source>
</evidence>
<organism evidence="9 10">
    <name type="scientific">Marinimicrobium koreense</name>
    <dbReference type="NCBI Taxonomy" id="306545"/>
    <lineage>
        <taxon>Bacteria</taxon>
        <taxon>Pseudomonadati</taxon>
        <taxon>Pseudomonadota</taxon>
        <taxon>Gammaproteobacteria</taxon>
        <taxon>Cellvibrionales</taxon>
        <taxon>Cellvibrionaceae</taxon>
        <taxon>Marinimicrobium</taxon>
    </lineage>
</organism>
<dbReference type="OrthoDB" id="9816221at2"/>
<proteinExistence type="inferred from homology"/>
<dbReference type="PANTHER" id="PTHR11910">
    <property type="entry name" value="ATP SYNTHASE DELTA CHAIN"/>
    <property type="match status" value="1"/>
</dbReference>
<dbReference type="GO" id="GO:0046933">
    <property type="term" value="F:proton-transporting ATP synthase activity, rotational mechanism"/>
    <property type="evidence" value="ECO:0007669"/>
    <property type="project" value="UniProtKB-UniRule"/>
</dbReference>
<gene>
    <name evidence="8" type="primary">atpH</name>
    <name evidence="9" type="ORF">EDC38_2461</name>
</gene>
<dbReference type="EMBL" id="RJUK01000001">
    <property type="protein sequence ID" value="ROQ21833.1"/>
    <property type="molecule type" value="Genomic_DNA"/>
</dbReference>
<dbReference type="InterPro" id="IPR020781">
    <property type="entry name" value="ATPase_OSCP/d_CS"/>
</dbReference>
<comment type="subcellular location">
    <subcellularLocation>
        <location evidence="8">Cell membrane</location>
        <topology evidence="8">Peripheral membrane protein</topology>
    </subcellularLocation>
    <subcellularLocation>
        <location evidence="1">Membrane</location>
    </subcellularLocation>
</comment>
<keyword evidence="10" id="KW-1185">Reference proteome</keyword>
<dbReference type="RefSeq" id="WP_024461769.1">
    <property type="nucleotide sequence ID" value="NZ_JBHYFO010000001.1"/>
</dbReference>
<dbReference type="PRINTS" id="PR00125">
    <property type="entry name" value="ATPASEDELTA"/>
</dbReference>
<evidence type="ECO:0000256" key="1">
    <source>
        <dbReference type="ARBA" id="ARBA00004370"/>
    </source>
</evidence>
<dbReference type="GO" id="GO:0005886">
    <property type="term" value="C:plasma membrane"/>
    <property type="evidence" value="ECO:0007669"/>
    <property type="project" value="UniProtKB-SubCell"/>
</dbReference>
<dbReference type="Proteomes" id="UP000273643">
    <property type="component" value="Unassembled WGS sequence"/>
</dbReference>
<protein>
    <recommendedName>
        <fullName evidence="8">ATP synthase subunit delta</fullName>
    </recommendedName>
    <alternativeName>
        <fullName evidence="8">ATP synthase F(1) sector subunit delta</fullName>
    </alternativeName>
    <alternativeName>
        <fullName evidence="8">F-type ATPase subunit delta</fullName>
        <shortName evidence="8">F-ATPase subunit delta</shortName>
    </alternativeName>
</protein>
<evidence type="ECO:0000313" key="10">
    <source>
        <dbReference type="Proteomes" id="UP000273643"/>
    </source>
</evidence>
<reference evidence="9 10" key="1">
    <citation type="submission" date="2018-11" db="EMBL/GenBank/DDBJ databases">
        <title>Genomic Encyclopedia of Type Strains, Phase IV (KMG-IV): sequencing the most valuable type-strain genomes for metagenomic binning, comparative biology and taxonomic classification.</title>
        <authorList>
            <person name="Goeker M."/>
        </authorList>
    </citation>
    <scope>NUCLEOTIDE SEQUENCE [LARGE SCALE GENOMIC DNA]</scope>
    <source>
        <strain evidence="9 10">DSM 16974</strain>
    </source>
</reference>
<dbReference type="HAMAP" id="MF_01416">
    <property type="entry name" value="ATP_synth_delta_bact"/>
    <property type="match status" value="1"/>
</dbReference>
<dbReference type="Gene3D" id="1.10.520.20">
    <property type="entry name" value="N-terminal domain of the delta subunit of the F1F0-ATP synthase"/>
    <property type="match status" value="1"/>
</dbReference>
<dbReference type="Pfam" id="PF00213">
    <property type="entry name" value="OSCP"/>
    <property type="match status" value="1"/>
</dbReference>
<dbReference type="SUPFAM" id="SSF47928">
    <property type="entry name" value="N-terminal domain of the delta subunit of the F1F0-ATP synthase"/>
    <property type="match status" value="1"/>
</dbReference>
<dbReference type="AlphaFoldDB" id="A0A3N1P0A7"/>
<keyword evidence="2 8" id="KW-0813">Transport</keyword>
<evidence type="ECO:0000313" key="9">
    <source>
        <dbReference type="EMBL" id="ROQ21833.1"/>
    </source>
</evidence>
<dbReference type="GO" id="GO:0045259">
    <property type="term" value="C:proton-transporting ATP synthase complex"/>
    <property type="evidence" value="ECO:0007669"/>
    <property type="project" value="UniProtKB-KW"/>
</dbReference>
<comment type="similarity">
    <text evidence="8">Belongs to the ATPase delta chain family.</text>
</comment>
<evidence type="ECO:0000256" key="6">
    <source>
        <dbReference type="ARBA" id="ARBA00023196"/>
    </source>
</evidence>
<evidence type="ECO:0000256" key="2">
    <source>
        <dbReference type="ARBA" id="ARBA00022448"/>
    </source>
</evidence>
<keyword evidence="8" id="KW-1003">Cell membrane</keyword>
<dbReference type="InterPro" id="IPR000711">
    <property type="entry name" value="ATPase_OSCP/dsu"/>
</dbReference>
<keyword evidence="6 8" id="KW-0139">CF(1)</keyword>
<dbReference type="NCBIfam" id="TIGR01145">
    <property type="entry name" value="ATP_synt_delta"/>
    <property type="match status" value="1"/>
</dbReference>
<keyword evidence="7 8" id="KW-0066">ATP synthesis</keyword>
<keyword evidence="5 8" id="KW-0472">Membrane</keyword>
<dbReference type="PROSITE" id="PS00389">
    <property type="entry name" value="ATPASE_DELTA"/>
    <property type="match status" value="1"/>
</dbReference>
<comment type="function">
    <text evidence="8">This protein is part of the stalk that links CF(0) to CF(1). It either transmits conformational changes from CF(0) to CF(1) or is implicated in proton conduction.</text>
</comment>
<accession>A0A3N1P0A7</accession>
<comment type="caution">
    <text evidence="9">The sequence shown here is derived from an EMBL/GenBank/DDBJ whole genome shotgun (WGS) entry which is preliminary data.</text>
</comment>
<evidence type="ECO:0000256" key="3">
    <source>
        <dbReference type="ARBA" id="ARBA00022781"/>
    </source>
</evidence>
<comment type="function">
    <text evidence="8">F(1)F(0) ATP synthase produces ATP from ADP in the presence of a proton or sodium gradient. F-type ATPases consist of two structural domains, F(1) containing the extramembraneous catalytic core and F(0) containing the membrane proton channel, linked together by a central stalk and a peripheral stalk. During catalysis, ATP synthesis in the catalytic domain of F(1) is coupled via a rotary mechanism of the central stalk subunits to proton translocation.</text>
</comment>
<dbReference type="NCBIfam" id="NF004402">
    <property type="entry name" value="PRK05758.2-2"/>
    <property type="match status" value="1"/>
</dbReference>
<evidence type="ECO:0000256" key="5">
    <source>
        <dbReference type="ARBA" id="ARBA00023136"/>
    </source>
</evidence>
<dbReference type="InterPro" id="IPR026015">
    <property type="entry name" value="ATP_synth_OSCP/delta_N_sf"/>
</dbReference>
<evidence type="ECO:0000256" key="8">
    <source>
        <dbReference type="HAMAP-Rule" id="MF_01416"/>
    </source>
</evidence>
<evidence type="ECO:0000256" key="4">
    <source>
        <dbReference type="ARBA" id="ARBA00023065"/>
    </source>
</evidence>
<name>A0A3N1P0A7_9GAMM</name>
<sequence>MAELTTLARPYAKAAFQYALEAQDLSGWAQQLATLAGASQYGTMADRIASPSLSAQQQADVLIEACGDELSQPVRNYVQLLAQNKRLILLPEIQQLFEAFKHAQEQSVDVELTTAFTLADAEQEKLAQALSDKLKRKISVRAQVDEQLLAGVIVKAGDLVIDGSMRGRLEKLAKAINS</sequence>
<keyword evidence="4 8" id="KW-0406">Ion transport</keyword>
<keyword evidence="3 8" id="KW-0375">Hydrogen ion transport</keyword>